<evidence type="ECO:0000256" key="3">
    <source>
        <dbReference type="RuleBase" id="RU000672"/>
    </source>
</evidence>
<dbReference type="GO" id="GO:0008131">
    <property type="term" value="F:primary methylamine oxidase activity"/>
    <property type="evidence" value="ECO:0007669"/>
    <property type="project" value="InterPro"/>
</dbReference>
<dbReference type="GO" id="GO:0009308">
    <property type="term" value="P:amine metabolic process"/>
    <property type="evidence" value="ECO:0007669"/>
    <property type="project" value="UniProtKB-UniRule"/>
</dbReference>
<keyword evidence="3" id="KW-0479">Metal-binding</keyword>
<keyword evidence="6" id="KW-1185">Reference proteome</keyword>
<keyword evidence="3" id="KW-0186">Copper</keyword>
<dbReference type="AlphaFoldDB" id="W9S6H7"/>
<dbReference type="InterPro" id="IPR049948">
    <property type="entry name" value="Cu_Am_ox_TPQ-bd"/>
</dbReference>
<evidence type="ECO:0000313" key="6">
    <source>
        <dbReference type="Proteomes" id="UP000030645"/>
    </source>
</evidence>
<evidence type="ECO:0000313" key="5">
    <source>
        <dbReference type="EMBL" id="EXC17585.1"/>
    </source>
</evidence>
<dbReference type="InterPro" id="IPR036460">
    <property type="entry name" value="Cu_amine_oxidase_C_sf"/>
</dbReference>
<evidence type="ECO:0000256" key="2">
    <source>
        <dbReference type="PIRSR" id="PIRSR600269-51"/>
    </source>
</evidence>
<name>W9S6H7_9ROSA</name>
<dbReference type="Pfam" id="PF01179">
    <property type="entry name" value="Cu_amine_oxid"/>
    <property type="match status" value="1"/>
</dbReference>
<comment type="PTM">
    <text evidence="2 3">Topaquinone (TPQ) is generated by copper-dependent autoxidation of a specific tyrosyl residue.</text>
</comment>
<dbReference type="eggNOG" id="KOG1186">
    <property type="taxonomic scope" value="Eukaryota"/>
</dbReference>
<dbReference type="STRING" id="981085.W9S6H7"/>
<dbReference type="Gene3D" id="2.70.98.20">
    <property type="entry name" value="Copper amine oxidase, catalytic domain"/>
    <property type="match status" value="1"/>
</dbReference>
<evidence type="ECO:0000259" key="4">
    <source>
        <dbReference type="Pfam" id="PF01179"/>
    </source>
</evidence>
<organism evidence="5 6">
    <name type="scientific">Morus notabilis</name>
    <dbReference type="NCBI Taxonomy" id="981085"/>
    <lineage>
        <taxon>Eukaryota</taxon>
        <taxon>Viridiplantae</taxon>
        <taxon>Streptophyta</taxon>
        <taxon>Embryophyta</taxon>
        <taxon>Tracheophyta</taxon>
        <taxon>Spermatophyta</taxon>
        <taxon>Magnoliopsida</taxon>
        <taxon>eudicotyledons</taxon>
        <taxon>Gunneridae</taxon>
        <taxon>Pentapetalae</taxon>
        <taxon>rosids</taxon>
        <taxon>fabids</taxon>
        <taxon>Rosales</taxon>
        <taxon>Moraceae</taxon>
        <taxon>Moreae</taxon>
        <taxon>Morus</taxon>
    </lineage>
</organism>
<comment type="similarity">
    <text evidence="3">Belongs to the copper/topaquinone oxidase family.</text>
</comment>
<gene>
    <name evidence="5" type="ORF">L484_012377</name>
</gene>
<comment type="cofactor">
    <cofactor evidence="3">
        <name>Cu cation</name>
        <dbReference type="ChEBI" id="CHEBI:23378"/>
    </cofactor>
    <text evidence="3">Contains 1 topaquinone per subunit.</text>
</comment>
<dbReference type="Proteomes" id="UP000030645">
    <property type="component" value="Unassembled WGS sequence"/>
</dbReference>
<proteinExistence type="inferred from homology"/>
<feature type="active site" description="Schiff-base intermediate with substrate; via topaquinone" evidence="1">
    <location>
        <position position="99"/>
    </location>
</feature>
<feature type="domain" description="Copper amine oxidase catalytic" evidence="4">
    <location>
        <begin position="1"/>
        <end position="183"/>
    </location>
</feature>
<evidence type="ECO:0000256" key="1">
    <source>
        <dbReference type="PIRSR" id="PIRSR600269-50"/>
    </source>
</evidence>
<dbReference type="GO" id="GO:0005507">
    <property type="term" value="F:copper ion binding"/>
    <property type="evidence" value="ECO:0007669"/>
    <property type="project" value="InterPro"/>
</dbReference>
<dbReference type="PROSITE" id="PS01164">
    <property type="entry name" value="COPPER_AMINE_OXID_1"/>
    <property type="match status" value="1"/>
</dbReference>
<keyword evidence="3" id="KW-0560">Oxidoreductase</keyword>
<protein>
    <recommendedName>
        <fullName evidence="3">Amine oxidase</fullName>
        <ecNumber evidence="3">1.4.3.-</ecNumber>
    </recommendedName>
</protein>
<dbReference type="GO" id="GO:0048038">
    <property type="term" value="F:quinone binding"/>
    <property type="evidence" value="ECO:0007669"/>
    <property type="project" value="InterPro"/>
</dbReference>
<dbReference type="InterPro" id="IPR015798">
    <property type="entry name" value="Cu_amine_oxidase_C"/>
</dbReference>
<dbReference type="EC" id="1.4.3.-" evidence="3"/>
<sequence>MDPNQEIYYKTFFDCGEFGFGRSAALLEPSNDCPANAVFLDAYYAGQDGSPVKISNALCIFEQHAVATHHTETALNDEIREVRADVSLVVRMIATVGNYDYILYWQFKPSGSINVGVALNEILSSKAVIYTHVDQLKELVYGSLVAENTVATHHDHFLNYYLDLDVDGEANSFVKTNLVTKRVTNNISPRKS</sequence>
<dbReference type="EMBL" id="KE345815">
    <property type="protein sequence ID" value="EXC17585.1"/>
    <property type="molecule type" value="Genomic_DNA"/>
</dbReference>
<dbReference type="SUPFAM" id="SSF49998">
    <property type="entry name" value="Amine oxidase catalytic domain"/>
    <property type="match status" value="1"/>
</dbReference>
<dbReference type="PANTHER" id="PTHR10638:SF87">
    <property type="entry name" value="AMINE OXIDASE [COPPER-CONTAINING] ALPHA 2, PEROXISOMAL-RELATED"/>
    <property type="match status" value="1"/>
</dbReference>
<feature type="active site" description="Proton acceptor" evidence="1">
    <location>
        <position position="14"/>
    </location>
</feature>
<feature type="modified residue" description="2',4',5'-topaquinone" evidence="2">
    <location>
        <position position="99"/>
    </location>
</feature>
<dbReference type="PANTHER" id="PTHR10638">
    <property type="entry name" value="COPPER AMINE OXIDASE"/>
    <property type="match status" value="1"/>
</dbReference>
<reference evidence="6" key="1">
    <citation type="submission" date="2013-01" db="EMBL/GenBank/DDBJ databases">
        <title>Draft Genome Sequence of a Mulberry Tree, Morus notabilis C.K. Schneid.</title>
        <authorList>
            <person name="He N."/>
            <person name="Zhao S."/>
        </authorList>
    </citation>
    <scope>NUCLEOTIDE SEQUENCE</scope>
</reference>
<accession>W9S6H7</accession>
<keyword evidence="1 3" id="KW-0801">TPQ</keyword>
<dbReference type="InterPro" id="IPR000269">
    <property type="entry name" value="Cu_amine_oxidase"/>
</dbReference>